<reference evidence="2" key="2">
    <citation type="journal article" date="2008" name="Nucleic Acids Res.">
        <title>The rice annotation project database (RAP-DB): 2008 update.</title>
        <authorList>
            <consortium name="The rice annotation project (RAP)"/>
        </authorList>
    </citation>
    <scope>GENOME REANNOTATION</scope>
    <source>
        <strain evidence="2">cv. Nipponbare</strain>
    </source>
</reference>
<evidence type="ECO:0000313" key="2">
    <source>
        <dbReference type="Proteomes" id="UP000000763"/>
    </source>
</evidence>
<gene>
    <name evidence="1" type="primary">P0643A10.31</name>
</gene>
<dbReference type="AlphaFoldDB" id="Q6Z2J4"/>
<accession>Q6Z2J4</accession>
<protein>
    <submittedName>
        <fullName evidence="1">Uncharacterized protein</fullName>
    </submittedName>
</protein>
<proteinExistence type="predicted"/>
<sequence length="211" mass="22297">MASVRGARLDGLGGSLSSLELHHRVKELAIVHLSMLPEIDLPHRSVSIHREGRNRRAKAEGGTGALLLPAVLHATTSLAPGGVAESRTAAGRPARERRELATVAGSPRGAEAMRGTASRVRDGAACTHGRRVLVEAWRRHRFLSRTSSGVVEVVGEQGQGGMGAVCRSSPHMLMAELLRQSDGVCFAATKAPRPLLSHGQGTACEDDLAME</sequence>
<dbReference type="Proteomes" id="UP000000763">
    <property type="component" value="Chromosome 2"/>
</dbReference>
<reference evidence="2" key="1">
    <citation type="journal article" date="2005" name="Nature">
        <title>The map-based sequence of the rice genome.</title>
        <authorList>
            <consortium name="International rice genome sequencing project (IRGSP)"/>
            <person name="Matsumoto T."/>
            <person name="Wu J."/>
            <person name="Kanamori H."/>
            <person name="Katayose Y."/>
            <person name="Fujisawa M."/>
            <person name="Namiki N."/>
            <person name="Mizuno H."/>
            <person name="Yamamoto K."/>
            <person name="Antonio B.A."/>
            <person name="Baba T."/>
            <person name="Sakata K."/>
            <person name="Nagamura Y."/>
            <person name="Aoki H."/>
            <person name="Arikawa K."/>
            <person name="Arita K."/>
            <person name="Bito T."/>
            <person name="Chiden Y."/>
            <person name="Fujitsuka N."/>
            <person name="Fukunaka R."/>
            <person name="Hamada M."/>
            <person name="Harada C."/>
            <person name="Hayashi A."/>
            <person name="Hijishita S."/>
            <person name="Honda M."/>
            <person name="Hosokawa S."/>
            <person name="Ichikawa Y."/>
            <person name="Idonuma A."/>
            <person name="Iijima M."/>
            <person name="Ikeda M."/>
            <person name="Ikeno M."/>
            <person name="Ito K."/>
            <person name="Ito S."/>
            <person name="Ito T."/>
            <person name="Ito Y."/>
            <person name="Ito Y."/>
            <person name="Iwabuchi A."/>
            <person name="Kamiya K."/>
            <person name="Karasawa W."/>
            <person name="Kurita K."/>
            <person name="Katagiri S."/>
            <person name="Kikuta A."/>
            <person name="Kobayashi H."/>
            <person name="Kobayashi N."/>
            <person name="Machita K."/>
            <person name="Maehara T."/>
            <person name="Masukawa M."/>
            <person name="Mizubayashi T."/>
            <person name="Mukai Y."/>
            <person name="Nagasaki H."/>
            <person name="Nagata Y."/>
            <person name="Naito S."/>
            <person name="Nakashima M."/>
            <person name="Nakama Y."/>
            <person name="Nakamichi Y."/>
            <person name="Nakamura M."/>
            <person name="Meguro A."/>
            <person name="Negishi M."/>
            <person name="Ohta I."/>
            <person name="Ohta T."/>
            <person name="Okamoto M."/>
            <person name="Ono N."/>
            <person name="Saji S."/>
            <person name="Sakaguchi M."/>
            <person name="Sakai K."/>
            <person name="Shibata M."/>
            <person name="Shimokawa T."/>
            <person name="Song J."/>
            <person name="Takazaki Y."/>
            <person name="Terasawa K."/>
            <person name="Tsugane M."/>
            <person name="Tsuji K."/>
            <person name="Ueda S."/>
            <person name="Waki K."/>
            <person name="Yamagata H."/>
            <person name="Yamamoto M."/>
            <person name="Yamamoto S."/>
            <person name="Yamane H."/>
            <person name="Yoshiki S."/>
            <person name="Yoshihara R."/>
            <person name="Yukawa K."/>
            <person name="Zhong H."/>
            <person name="Yano M."/>
            <person name="Yuan Q."/>
            <person name="Ouyang S."/>
            <person name="Liu J."/>
            <person name="Jones K.M."/>
            <person name="Gansberger K."/>
            <person name="Moffat K."/>
            <person name="Hill J."/>
            <person name="Bera J."/>
            <person name="Fadrosh D."/>
            <person name="Jin S."/>
            <person name="Johri S."/>
            <person name="Kim M."/>
            <person name="Overton L."/>
            <person name="Reardon M."/>
            <person name="Tsitrin T."/>
            <person name="Vuong H."/>
            <person name="Weaver B."/>
            <person name="Ciecko A."/>
            <person name="Tallon L."/>
            <person name="Jackson J."/>
            <person name="Pai G."/>
            <person name="Aken S.V."/>
            <person name="Utterback T."/>
            <person name="Reidmuller S."/>
            <person name="Feldblyum T."/>
            <person name="Hsiao J."/>
            <person name="Zismann V."/>
            <person name="Iobst S."/>
            <person name="de Vazeille A.R."/>
            <person name="Buell C.R."/>
            <person name="Ying K."/>
            <person name="Li Y."/>
            <person name="Lu T."/>
            <person name="Huang Y."/>
            <person name="Zhao Q."/>
            <person name="Feng Q."/>
            <person name="Zhang L."/>
            <person name="Zhu J."/>
            <person name="Weng Q."/>
            <person name="Mu J."/>
            <person name="Lu Y."/>
            <person name="Fan D."/>
            <person name="Liu Y."/>
            <person name="Guan J."/>
            <person name="Zhang Y."/>
            <person name="Yu S."/>
            <person name="Liu X."/>
            <person name="Zhang Y."/>
            <person name="Hong G."/>
            <person name="Han B."/>
            <person name="Choisne N."/>
            <person name="Demange N."/>
            <person name="Orjeda G."/>
            <person name="Samain S."/>
            <person name="Cattolico L."/>
            <person name="Pelletier E."/>
            <person name="Couloux A."/>
            <person name="Segurens B."/>
            <person name="Wincker P."/>
            <person name="D'Hont A."/>
            <person name="Scarpelli C."/>
            <person name="Weissenbach J."/>
            <person name="Salanoubat M."/>
            <person name="Quetier F."/>
            <person name="Yu Y."/>
            <person name="Kim H.R."/>
            <person name="Rambo T."/>
            <person name="Currie J."/>
            <person name="Collura K."/>
            <person name="Luo M."/>
            <person name="Yang T."/>
            <person name="Ammiraju J.S.S."/>
            <person name="Engler F."/>
            <person name="Soderlund C."/>
            <person name="Wing R.A."/>
            <person name="Palmer L.E."/>
            <person name="de la Bastide M."/>
            <person name="Spiegel L."/>
            <person name="Nascimento L."/>
            <person name="Zutavern T."/>
            <person name="O'Shaughnessy A."/>
            <person name="Dike S."/>
            <person name="Dedhia N."/>
            <person name="Preston R."/>
            <person name="Balija V."/>
            <person name="McCombie W.R."/>
            <person name="Chow T."/>
            <person name="Chen H."/>
            <person name="Chung M."/>
            <person name="Chen C."/>
            <person name="Shaw J."/>
            <person name="Wu H."/>
            <person name="Hsiao K."/>
            <person name="Chao Y."/>
            <person name="Chu M."/>
            <person name="Cheng C."/>
            <person name="Hour A."/>
            <person name="Lee P."/>
            <person name="Lin S."/>
            <person name="Lin Y."/>
            <person name="Liou J."/>
            <person name="Liu S."/>
            <person name="Hsing Y."/>
            <person name="Raghuvanshi S."/>
            <person name="Mohanty A."/>
            <person name="Bharti A.K."/>
            <person name="Gaur A."/>
            <person name="Gupta V."/>
            <person name="Kumar D."/>
            <person name="Ravi V."/>
            <person name="Vij S."/>
            <person name="Kapur A."/>
            <person name="Khurana P."/>
            <person name="Khurana P."/>
            <person name="Khurana J.P."/>
            <person name="Tyagi A.K."/>
            <person name="Gaikwad K."/>
            <person name="Singh A."/>
            <person name="Dalal V."/>
            <person name="Srivastava S."/>
            <person name="Dixit A."/>
            <person name="Pal A.K."/>
            <person name="Ghazi I.A."/>
            <person name="Yadav M."/>
            <person name="Pandit A."/>
            <person name="Bhargava A."/>
            <person name="Sureshbabu K."/>
            <person name="Batra K."/>
            <person name="Sharma T.R."/>
            <person name="Mohapatra T."/>
            <person name="Singh N.K."/>
            <person name="Messing J."/>
            <person name="Nelson A.B."/>
            <person name="Fuks G."/>
            <person name="Kavchok S."/>
            <person name="Keizer G."/>
            <person name="Linton E."/>
            <person name="Llaca V."/>
            <person name="Song R."/>
            <person name="Tanyolac B."/>
            <person name="Young S."/>
            <person name="Ho-Il K."/>
            <person name="Hahn J.H."/>
            <person name="Sangsakoo G."/>
            <person name="Vanavichit A."/>
            <person name="de Mattos Luiz.A.T."/>
            <person name="Zimmer P.D."/>
            <person name="Malone G."/>
            <person name="Dellagostin O."/>
            <person name="de Oliveira A.C."/>
            <person name="Bevan M."/>
            <person name="Bancroft I."/>
            <person name="Minx P."/>
            <person name="Cordum H."/>
            <person name="Wilson R."/>
            <person name="Cheng Z."/>
            <person name="Jin W."/>
            <person name="Jiang J."/>
            <person name="Leong S.A."/>
            <person name="Iwama H."/>
            <person name="Gojobori T."/>
            <person name="Itoh T."/>
            <person name="Niimura Y."/>
            <person name="Fujii Y."/>
            <person name="Habara T."/>
            <person name="Sakai H."/>
            <person name="Sato Y."/>
            <person name="Wilson G."/>
            <person name="Kumar K."/>
            <person name="McCouch S."/>
            <person name="Juretic N."/>
            <person name="Hoen D."/>
            <person name="Wright S."/>
            <person name="Bruskiewich R."/>
            <person name="Bureau T."/>
            <person name="Miyao A."/>
            <person name="Hirochika H."/>
            <person name="Nishikawa T."/>
            <person name="Kadowaki K."/>
            <person name="Sugiura M."/>
            <person name="Burr B."/>
            <person name="Sasaki T."/>
        </authorList>
    </citation>
    <scope>NUCLEOTIDE SEQUENCE [LARGE SCALE GENOMIC DNA]</scope>
    <source>
        <strain evidence="2">cv. Nipponbare</strain>
    </source>
</reference>
<organism evidence="1 2">
    <name type="scientific">Oryza sativa subsp. japonica</name>
    <name type="common">Rice</name>
    <dbReference type="NCBI Taxonomy" id="39947"/>
    <lineage>
        <taxon>Eukaryota</taxon>
        <taxon>Viridiplantae</taxon>
        <taxon>Streptophyta</taxon>
        <taxon>Embryophyta</taxon>
        <taxon>Tracheophyta</taxon>
        <taxon>Spermatophyta</taxon>
        <taxon>Magnoliopsida</taxon>
        <taxon>Liliopsida</taxon>
        <taxon>Poales</taxon>
        <taxon>Poaceae</taxon>
        <taxon>BOP clade</taxon>
        <taxon>Oryzoideae</taxon>
        <taxon>Oryzeae</taxon>
        <taxon>Oryzinae</taxon>
        <taxon>Oryza</taxon>
        <taxon>Oryza sativa</taxon>
    </lineage>
</organism>
<name>Q6Z2J4_ORYSJ</name>
<evidence type="ECO:0000313" key="1">
    <source>
        <dbReference type="EMBL" id="BAD16146.1"/>
    </source>
</evidence>
<dbReference type="EMBL" id="AP005319">
    <property type="protein sequence ID" value="BAD16146.1"/>
    <property type="molecule type" value="Genomic_DNA"/>
</dbReference>